<feature type="compositionally biased region" description="Polar residues" evidence="1">
    <location>
        <begin position="512"/>
        <end position="527"/>
    </location>
</feature>
<keyword evidence="3" id="KW-1185">Reference proteome</keyword>
<sequence>MLKSVRFQNPKKTRGELSMQELVTVVNSRYNKLYDQVLVWKSATMTTMGPLPLNDIRKQQRRVAALLNISSDSNLRYPLRRKAAPPIFCYVCSRVDPSGVFRNRNSYLFRHGFFNKCEHMLQGPHPTFVRTAVMEQDEKDDDEYKTMSIKGPTRNSHTTSIGVTIEMRSDVEVNYVHDYLRSPTKTAQFIENPQDDKEKRRVDEKKVFRLPPVFGTVSASIAPVQKENDGRLVPFVGEKTFLEAGEYSDNGNNQIHRDQMPTRTKNGEPLTAEEAEEDLVEIAPLISDQISLRSSKIWHEGNVKQLRTEFPSSSSSSFAPGSFSTQKRRSLAKMDGISVLNDGPAYSTGSQLHNSVPGSFSGDFDSFGSPTRRSRPLGGRFRSRTTRDDAYEDDMHSDISTGTIRYHHRTSEDSVPDAGFVIPKTPKPLTEFEKQDLERFEREIALGNRGLSATTKLTTTESLISLPDSNSFIIQRMSGQFCECSPGERRTAVNPDICVSCGKKIRKGTLSSLMTTDDSDTPSSVQRPTHGIKRSISRQSKPNEHSHLSRTMTDEDYLDIEKIIQEDEGNYFNSEADEDVFEDVDGDDATLSSVRRFREAKPFPTVDPEIHKEAYLRALQEARGKRLARIKKFEDFEEGFKLRRPNLFSYFPLWPIASEKCEQCGHVIGLRADQGNIPKSIKNGKLMKHIFGDVKVDDYYPGGKGNPQKLEKKNDVKSDTKQKPKQKPVLKLTKPVKTNLN</sequence>
<feature type="region of interest" description="Disordered" evidence="1">
    <location>
        <begin position="702"/>
        <end position="741"/>
    </location>
</feature>
<gene>
    <name evidence="2" type="ORF">CHS0354_024981</name>
</gene>
<dbReference type="EMBL" id="JAEAOA010001484">
    <property type="protein sequence ID" value="KAK3602660.1"/>
    <property type="molecule type" value="Genomic_DNA"/>
</dbReference>
<feature type="region of interest" description="Disordered" evidence="1">
    <location>
        <begin position="512"/>
        <end position="552"/>
    </location>
</feature>
<proteinExistence type="predicted"/>
<dbReference type="Proteomes" id="UP001195483">
    <property type="component" value="Unassembled WGS sequence"/>
</dbReference>
<evidence type="ECO:0000313" key="2">
    <source>
        <dbReference type="EMBL" id="KAK3602660.1"/>
    </source>
</evidence>
<feature type="region of interest" description="Disordered" evidence="1">
    <location>
        <begin position="364"/>
        <end position="383"/>
    </location>
</feature>
<organism evidence="2 3">
    <name type="scientific">Potamilus streckersoni</name>
    <dbReference type="NCBI Taxonomy" id="2493646"/>
    <lineage>
        <taxon>Eukaryota</taxon>
        <taxon>Metazoa</taxon>
        <taxon>Spiralia</taxon>
        <taxon>Lophotrochozoa</taxon>
        <taxon>Mollusca</taxon>
        <taxon>Bivalvia</taxon>
        <taxon>Autobranchia</taxon>
        <taxon>Heteroconchia</taxon>
        <taxon>Palaeoheterodonta</taxon>
        <taxon>Unionida</taxon>
        <taxon>Unionoidea</taxon>
        <taxon>Unionidae</taxon>
        <taxon>Ambleminae</taxon>
        <taxon>Lampsilini</taxon>
        <taxon>Potamilus</taxon>
    </lineage>
</organism>
<feature type="compositionally biased region" description="Low complexity" evidence="1">
    <location>
        <begin position="729"/>
        <end position="741"/>
    </location>
</feature>
<feature type="compositionally biased region" description="Low complexity" evidence="1">
    <location>
        <begin position="310"/>
        <end position="324"/>
    </location>
</feature>
<evidence type="ECO:0000313" key="3">
    <source>
        <dbReference type="Proteomes" id="UP001195483"/>
    </source>
</evidence>
<comment type="caution">
    <text evidence="2">The sequence shown here is derived from an EMBL/GenBank/DDBJ whole genome shotgun (WGS) entry which is preliminary data.</text>
</comment>
<reference evidence="2" key="2">
    <citation type="journal article" date="2021" name="Genome Biol. Evol.">
        <title>Developing a high-quality reference genome for a parasitic bivalve with doubly uniparental inheritance (Bivalvia: Unionida).</title>
        <authorList>
            <person name="Smith C.H."/>
        </authorList>
    </citation>
    <scope>NUCLEOTIDE SEQUENCE</scope>
    <source>
        <strain evidence="2">CHS0354</strain>
        <tissue evidence="2">Mantle</tissue>
    </source>
</reference>
<protein>
    <submittedName>
        <fullName evidence="2">Uncharacterized protein</fullName>
    </submittedName>
</protein>
<accession>A0AAE0T2K6</accession>
<reference evidence="2" key="1">
    <citation type="journal article" date="2021" name="Genome Biol. Evol.">
        <title>A High-Quality Reference Genome for a Parasitic Bivalve with Doubly Uniparental Inheritance (Bivalvia: Unionida).</title>
        <authorList>
            <person name="Smith C.H."/>
        </authorList>
    </citation>
    <scope>NUCLEOTIDE SEQUENCE</scope>
    <source>
        <strain evidence="2">CHS0354</strain>
    </source>
</reference>
<feature type="region of interest" description="Disordered" evidence="1">
    <location>
        <begin position="310"/>
        <end position="329"/>
    </location>
</feature>
<reference evidence="2" key="3">
    <citation type="submission" date="2023-05" db="EMBL/GenBank/DDBJ databases">
        <authorList>
            <person name="Smith C.H."/>
        </authorList>
    </citation>
    <scope>NUCLEOTIDE SEQUENCE</scope>
    <source>
        <strain evidence="2">CHS0354</strain>
        <tissue evidence="2">Mantle</tissue>
    </source>
</reference>
<name>A0AAE0T2K6_9BIVA</name>
<feature type="compositionally biased region" description="Basic and acidic residues" evidence="1">
    <location>
        <begin position="709"/>
        <end position="722"/>
    </location>
</feature>
<evidence type="ECO:0000256" key="1">
    <source>
        <dbReference type="SAM" id="MobiDB-lite"/>
    </source>
</evidence>
<dbReference type="AlphaFoldDB" id="A0AAE0T2K6"/>